<sequence length="169" mass="18134">MADWVLDNQQSALHFVSIKKDHVAETHTFKTLSGAITKAGQGSLHIDLASVSTNIDIRDQRMREQLFDTKKFTSANISVDLRKTGVKPGIQTVNVTLDLHGVKKEIPATVALTEVGNTVQVTTVAPIVLNAADFDLAAGVTALREIAALPSISNAVPVTFFLSFVKPAN</sequence>
<evidence type="ECO:0000313" key="3">
    <source>
        <dbReference type="Proteomes" id="UP000192491"/>
    </source>
</evidence>
<dbReference type="InterPro" id="IPR007372">
    <property type="entry name" value="Lipid/polyisoprenoid-bd_YceI"/>
</dbReference>
<organism evidence="2 3">
    <name type="scientific">Thiothrix lacustris</name>
    <dbReference type="NCBI Taxonomy" id="525917"/>
    <lineage>
        <taxon>Bacteria</taxon>
        <taxon>Pseudomonadati</taxon>
        <taxon>Pseudomonadota</taxon>
        <taxon>Gammaproteobacteria</taxon>
        <taxon>Thiotrichales</taxon>
        <taxon>Thiotrichaceae</taxon>
        <taxon>Thiothrix</taxon>
    </lineage>
</organism>
<reference evidence="2 3" key="1">
    <citation type="submission" date="2017-01" db="EMBL/GenBank/DDBJ databases">
        <title>Novel large sulfur bacteria in the metagenomes of groundwater-fed chemosynthetic microbial mats in the Lake Huron basin.</title>
        <authorList>
            <person name="Sharrar A.M."/>
            <person name="Flood B.E."/>
            <person name="Bailey J.V."/>
            <person name="Jones D.S."/>
            <person name="Biddanda B."/>
            <person name="Ruberg S.A."/>
            <person name="Marcus D.N."/>
            <person name="Dick G.J."/>
        </authorList>
    </citation>
    <scope>NUCLEOTIDE SEQUENCE [LARGE SCALE GENOMIC DNA]</scope>
    <source>
        <strain evidence="2">A8</strain>
    </source>
</reference>
<feature type="domain" description="Lipid/polyisoprenoid-binding YceI-like" evidence="1">
    <location>
        <begin position="3"/>
        <end position="165"/>
    </location>
</feature>
<dbReference type="InterPro" id="IPR036761">
    <property type="entry name" value="TTHA0802/YceI-like_sf"/>
</dbReference>
<dbReference type="SUPFAM" id="SSF101874">
    <property type="entry name" value="YceI-like"/>
    <property type="match status" value="1"/>
</dbReference>
<dbReference type="PANTHER" id="PTHR34406">
    <property type="entry name" value="PROTEIN YCEI"/>
    <property type="match status" value="1"/>
</dbReference>
<dbReference type="EMBL" id="MTEJ01000072">
    <property type="protein sequence ID" value="OQX12145.1"/>
    <property type="molecule type" value="Genomic_DNA"/>
</dbReference>
<dbReference type="Gene3D" id="2.40.128.110">
    <property type="entry name" value="Lipid/polyisoprenoid-binding, YceI-like"/>
    <property type="match status" value="1"/>
</dbReference>
<dbReference type="Pfam" id="PF04264">
    <property type="entry name" value="YceI"/>
    <property type="match status" value="1"/>
</dbReference>
<dbReference type="InterPro" id="IPR027016">
    <property type="entry name" value="UCP029811"/>
</dbReference>
<evidence type="ECO:0000313" key="2">
    <source>
        <dbReference type="EMBL" id="OQX12145.1"/>
    </source>
</evidence>
<dbReference type="PANTHER" id="PTHR34406:SF1">
    <property type="entry name" value="PROTEIN YCEI"/>
    <property type="match status" value="1"/>
</dbReference>
<dbReference type="Proteomes" id="UP000192491">
    <property type="component" value="Unassembled WGS sequence"/>
</dbReference>
<name>A0A1Y1QS10_9GAMM</name>
<gene>
    <name evidence="2" type="ORF">BWK73_15715</name>
</gene>
<proteinExistence type="predicted"/>
<evidence type="ECO:0000259" key="1">
    <source>
        <dbReference type="SMART" id="SM00867"/>
    </source>
</evidence>
<dbReference type="STRING" id="1123401.GCA_000621325_03473"/>
<accession>A0A1Y1QS10</accession>
<dbReference type="AlphaFoldDB" id="A0A1Y1QS10"/>
<dbReference type="PIRSF" id="PIRSF029811">
    <property type="entry name" value="UCP029811"/>
    <property type="match status" value="1"/>
</dbReference>
<comment type="caution">
    <text evidence="2">The sequence shown here is derived from an EMBL/GenBank/DDBJ whole genome shotgun (WGS) entry which is preliminary data.</text>
</comment>
<protein>
    <recommendedName>
        <fullName evidence="1">Lipid/polyisoprenoid-binding YceI-like domain-containing protein</fullName>
    </recommendedName>
</protein>
<dbReference type="SMART" id="SM00867">
    <property type="entry name" value="YceI"/>
    <property type="match status" value="1"/>
</dbReference>